<dbReference type="Gene3D" id="3.10.320.10">
    <property type="entry name" value="Class II Histocompatibility Antigen, M Beta Chain, Chain B, domain 1"/>
    <property type="match status" value="1"/>
</dbReference>
<evidence type="ECO:0000256" key="1">
    <source>
        <dbReference type="ARBA" id="ARBA00004479"/>
    </source>
</evidence>
<dbReference type="InterPro" id="IPR013783">
    <property type="entry name" value="Ig-like_fold"/>
</dbReference>
<reference evidence="14" key="1">
    <citation type="submission" date="2023-06" db="EMBL/GenBank/DDBJ databases">
        <title>Reference genome for the Northern bat (Eptesicus nilssonii), a most northern bat species.</title>
        <authorList>
            <person name="Laine V.N."/>
            <person name="Pulliainen A.T."/>
            <person name="Lilley T.M."/>
        </authorList>
    </citation>
    <scope>NUCLEOTIDE SEQUENCE</scope>
    <source>
        <strain evidence="14">BLF_Eptnil</strain>
        <tissue evidence="14">Kidney</tissue>
    </source>
</reference>
<evidence type="ECO:0000256" key="12">
    <source>
        <dbReference type="SAM" id="SignalP"/>
    </source>
</evidence>
<dbReference type="GO" id="GO:0002250">
    <property type="term" value="P:adaptive immune response"/>
    <property type="evidence" value="ECO:0007669"/>
    <property type="project" value="UniProtKB-KW"/>
</dbReference>
<keyword evidence="7" id="KW-0472">Membrane</keyword>
<dbReference type="PROSITE" id="PS50835">
    <property type="entry name" value="IG_LIKE"/>
    <property type="match status" value="1"/>
</dbReference>
<dbReference type="FunFam" id="2.60.40.10:FF:000280">
    <property type="entry name" value="HLA class II histocompatibility antigen, DR alpha chain"/>
    <property type="match status" value="1"/>
</dbReference>
<dbReference type="Pfam" id="PF00993">
    <property type="entry name" value="MHC_II_alpha"/>
    <property type="match status" value="1"/>
</dbReference>
<evidence type="ECO:0000256" key="9">
    <source>
        <dbReference type="ARBA" id="ARBA00023180"/>
    </source>
</evidence>
<feature type="chain" id="PRO_5041236329" description="Ig-like domain-containing protein" evidence="12">
    <location>
        <begin position="25"/>
        <end position="346"/>
    </location>
</feature>
<keyword evidence="9" id="KW-0325">Glycoprotein</keyword>
<dbReference type="Gene3D" id="2.60.40.10">
    <property type="entry name" value="Immunoglobulins"/>
    <property type="match status" value="1"/>
</dbReference>
<dbReference type="InterPro" id="IPR003597">
    <property type="entry name" value="Ig_C1-set"/>
</dbReference>
<dbReference type="GO" id="GO:0042613">
    <property type="term" value="C:MHC class II protein complex"/>
    <property type="evidence" value="ECO:0007669"/>
    <property type="project" value="UniProtKB-KW"/>
</dbReference>
<feature type="signal peptide" evidence="12">
    <location>
        <begin position="1"/>
        <end position="24"/>
    </location>
</feature>
<evidence type="ECO:0000256" key="4">
    <source>
        <dbReference type="ARBA" id="ARBA00022859"/>
    </source>
</evidence>
<keyword evidence="4" id="KW-0391">Immunity</keyword>
<dbReference type="AlphaFoldDB" id="A0AA40LCY5"/>
<comment type="subcellular location">
    <subcellularLocation>
        <location evidence="1">Membrane</location>
        <topology evidence="1">Single-pass type I membrane protein</topology>
    </subcellularLocation>
</comment>
<dbReference type="PROSITE" id="PS00290">
    <property type="entry name" value="IG_MHC"/>
    <property type="match status" value="1"/>
</dbReference>
<dbReference type="InterPro" id="IPR014745">
    <property type="entry name" value="MHC_II_a/b_N"/>
</dbReference>
<evidence type="ECO:0000256" key="10">
    <source>
        <dbReference type="ARBA" id="ARBA00023182"/>
    </source>
</evidence>
<feature type="domain" description="Ig-like" evidence="13">
    <location>
        <begin position="120"/>
        <end position="200"/>
    </location>
</feature>
<dbReference type="SMART" id="SM00920">
    <property type="entry name" value="MHC_II_alpha"/>
    <property type="match status" value="1"/>
</dbReference>
<evidence type="ECO:0000256" key="2">
    <source>
        <dbReference type="ARBA" id="ARBA00007394"/>
    </source>
</evidence>
<dbReference type="InterPro" id="IPR036179">
    <property type="entry name" value="Ig-like_dom_sf"/>
</dbReference>
<dbReference type="PANTHER" id="PTHR19944:SF59">
    <property type="entry name" value="HLA CLASS II HISTOCOMPATIBILITY ANTIGEN, DQ ALPHA 1 CHAIN"/>
    <property type="match status" value="1"/>
</dbReference>
<dbReference type="InterPro" id="IPR003006">
    <property type="entry name" value="Ig/MHC_CS"/>
</dbReference>
<dbReference type="EMBL" id="JAULJE010000028">
    <property type="protein sequence ID" value="KAK1327467.1"/>
    <property type="molecule type" value="Genomic_DNA"/>
</dbReference>
<keyword evidence="6" id="KW-1064">Adaptive immunity</keyword>
<evidence type="ECO:0000313" key="15">
    <source>
        <dbReference type="Proteomes" id="UP001177744"/>
    </source>
</evidence>
<protein>
    <recommendedName>
        <fullName evidence="13">Ig-like domain-containing protein</fullName>
    </recommendedName>
</protein>
<evidence type="ECO:0000256" key="6">
    <source>
        <dbReference type="ARBA" id="ARBA00023130"/>
    </source>
</evidence>
<dbReference type="InterPro" id="IPR001003">
    <property type="entry name" value="MHC_II_a_N"/>
</dbReference>
<name>A0AA40LCY5_CNENI</name>
<evidence type="ECO:0000256" key="7">
    <source>
        <dbReference type="ARBA" id="ARBA00023136"/>
    </source>
</evidence>
<keyword evidence="10" id="KW-0491">MHC II</keyword>
<evidence type="ECO:0000256" key="3">
    <source>
        <dbReference type="ARBA" id="ARBA00022692"/>
    </source>
</evidence>
<evidence type="ECO:0000256" key="8">
    <source>
        <dbReference type="ARBA" id="ARBA00023157"/>
    </source>
</evidence>
<evidence type="ECO:0000259" key="13">
    <source>
        <dbReference type="PROSITE" id="PS50835"/>
    </source>
</evidence>
<keyword evidence="8" id="KW-1015">Disulfide bond</keyword>
<dbReference type="InterPro" id="IPR007110">
    <property type="entry name" value="Ig-like_dom"/>
</dbReference>
<evidence type="ECO:0000256" key="11">
    <source>
        <dbReference type="RuleBase" id="RU004238"/>
    </source>
</evidence>
<dbReference type="SMART" id="SM00407">
    <property type="entry name" value="IGc1"/>
    <property type="match status" value="1"/>
</dbReference>
<dbReference type="Pfam" id="PF07654">
    <property type="entry name" value="C1-set"/>
    <property type="match status" value="1"/>
</dbReference>
<accession>A0AA40LCY5</accession>
<dbReference type="Proteomes" id="UP001177744">
    <property type="component" value="Unassembled WGS sequence"/>
</dbReference>
<evidence type="ECO:0000313" key="14">
    <source>
        <dbReference type="EMBL" id="KAK1327467.1"/>
    </source>
</evidence>
<keyword evidence="15" id="KW-1185">Reference proteome</keyword>
<comment type="caution">
    <text evidence="14">The sequence shown here is derived from an EMBL/GenBank/DDBJ whole genome shotgun (WGS) entry which is preliminary data.</text>
</comment>
<evidence type="ECO:0000256" key="5">
    <source>
        <dbReference type="ARBA" id="ARBA00022989"/>
    </source>
</evidence>
<dbReference type="PANTHER" id="PTHR19944">
    <property type="entry name" value="MHC CLASS II-RELATED"/>
    <property type="match status" value="1"/>
</dbReference>
<keyword evidence="3" id="KW-0812">Transmembrane</keyword>
<keyword evidence="12" id="KW-0732">Signal</keyword>
<sequence>MMTINRALIWGALALTTMLSRCGGDDIVADHVGAYGINVYHSYGPSGQYTHEFDGDEEFYVDLDKKETVWQLPMFSKFRNFDPQGALQNMAILKHTWTSRSNAPTPPLLPICCFLTVEVPEVTVFPKSPVELGQPNTLICAVDNIFPPVINISWLSNGHSVTQGVSETSFLSKKDHSFLKISYLTFLPSADDVYDCKVEHWGLDQPLLKHWEPEIPAPMSELTETVVCALGLAVGLVGIVTAPSSLSRACTQLVPPDSKGPCECVAILRAEEWTCWVTWHYSLAKSILVLLSSTAPPAIFSLRLKVLCPLRVHKPLGFSPSLLTFFLFSAITYNGYPWDMPNPLWP</sequence>
<comment type="similarity">
    <text evidence="2 11">Belongs to the MHC class II family.</text>
</comment>
<keyword evidence="5" id="KW-1133">Transmembrane helix</keyword>
<dbReference type="InterPro" id="IPR011162">
    <property type="entry name" value="MHC_I/II-like_Ag-recog"/>
</dbReference>
<dbReference type="InterPro" id="IPR050160">
    <property type="entry name" value="MHC/Immunoglobulin"/>
</dbReference>
<organism evidence="14 15">
    <name type="scientific">Cnephaeus nilssonii</name>
    <name type="common">Northern bat</name>
    <name type="synonym">Eptesicus nilssonii</name>
    <dbReference type="NCBI Taxonomy" id="3371016"/>
    <lineage>
        <taxon>Eukaryota</taxon>
        <taxon>Metazoa</taxon>
        <taxon>Chordata</taxon>
        <taxon>Craniata</taxon>
        <taxon>Vertebrata</taxon>
        <taxon>Euteleostomi</taxon>
        <taxon>Mammalia</taxon>
        <taxon>Eutheria</taxon>
        <taxon>Laurasiatheria</taxon>
        <taxon>Chiroptera</taxon>
        <taxon>Yangochiroptera</taxon>
        <taxon>Vespertilionidae</taxon>
        <taxon>Cnephaeus</taxon>
    </lineage>
</organism>
<gene>
    <name evidence="14" type="ORF">QTO34_012969</name>
</gene>
<dbReference type="SUPFAM" id="SSF48726">
    <property type="entry name" value="Immunoglobulin"/>
    <property type="match status" value="1"/>
</dbReference>
<dbReference type="SUPFAM" id="SSF54452">
    <property type="entry name" value="MHC antigen-recognition domain"/>
    <property type="match status" value="1"/>
</dbReference>
<proteinExistence type="inferred from homology"/>
<dbReference type="GO" id="GO:0002504">
    <property type="term" value="P:antigen processing and presentation of peptide or polysaccharide antigen via MHC class II"/>
    <property type="evidence" value="ECO:0007669"/>
    <property type="project" value="UniProtKB-KW"/>
</dbReference>